<feature type="active site" description="Nucleophile" evidence="8">
    <location>
        <position position="190"/>
    </location>
</feature>
<dbReference type="InterPro" id="IPR006693">
    <property type="entry name" value="AB_hydrolase_lipase"/>
</dbReference>
<keyword evidence="12" id="KW-1185">Reference proteome</keyword>
<keyword evidence="6" id="KW-0325">Glycoprotein</keyword>
<dbReference type="InterPro" id="IPR025483">
    <property type="entry name" value="Lipase_euk"/>
</dbReference>
<feature type="chain" id="PRO_5032609257" description="Lipase" evidence="9">
    <location>
        <begin position="17"/>
        <end position="430"/>
    </location>
</feature>
<keyword evidence="2 9" id="KW-0732">Signal</keyword>
<evidence type="ECO:0000256" key="7">
    <source>
        <dbReference type="PIRNR" id="PIRNR000862"/>
    </source>
</evidence>
<dbReference type="EMBL" id="CAJOBZ010000043">
    <property type="protein sequence ID" value="CAF4908334.1"/>
    <property type="molecule type" value="Genomic_DNA"/>
</dbReference>
<evidence type="ECO:0000256" key="3">
    <source>
        <dbReference type="ARBA" id="ARBA00022801"/>
    </source>
</evidence>
<dbReference type="Pfam" id="PF04083">
    <property type="entry name" value="Abhydro_lipase"/>
    <property type="match status" value="1"/>
</dbReference>
<feature type="domain" description="Partial AB-hydrolase lipase" evidence="10">
    <location>
        <begin position="50"/>
        <end position="111"/>
    </location>
</feature>
<evidence type="ECO:0000313" key="12">
    <source>
        <dbReference type="Proteomes" id="UP000663880"/>
    </source>
</evidence>
<feature type="signal peptide" evidence="9">
    <location>
        <begin position="1"/>
        <end position="16"/>
    </location>
</feature>
<keyword evidence="4 7" id="KW-0442">Lipid degradation</keyword>
<dbReference type="Proteomes" id="UP000663880">
    <property type="component" value="Unassembled WGS sequence"/>
</dbReference>
<evidence type="ECO:0000313" key="11">
    <source>
        <dbReference type="EMBL" id="CAF4908334.1"/>
    </source>
</evidence>
<reference evidence="11" key="1">
    <citation type="submission" date="2021-02" db="EMBL/GenBank/DDBJ databases">
        <authorList>
            <person name="Steward A R."/>
        </authorList>
    </citation>
    <scope>NUCLEOTIDE SEQUENCE</scope>
</reference>
<dbReference type="OrthoDB" id="9974421at2759"/>
<evidence type="ECO:0000256" key="5">
    <source>
        <dbReference type="ARBA" id="ARBA00023098"/>
    </source>
</evidence>
<proteinExistence type="inferred from homology"/>
<sequence length="430" mass="48467">MFRLLLIVGLFLITSAGRSPHADYVTRLNQESAFGPTLSDNLLLDAILDVPDMIRRYNYPMEEHFVITPDGYILGVQRIPHGRDRNNIPGDRPAVFVMHGLLSSSADYLISGPGDALAYILAEEGYDVWLGNARGNYYSRKHLTLNPDGEDTLLFWDFSWDEIGNIDLPTMIDYVLAQTGKSALHYIGMSQGTTSFFVMGSLRPDYNNKIISMHALAPVAYLGHTKHSLLRHIARYSANLAALARLIGLGEFLPNSVIWTWVGQNMCKDKAPLQVVCKNIFFFIGGHNEDQFNATLLPVKFGHFPAGASVRQLSHYGQSISTSMFRRYDHGWAQNLLRYGSPEPPRYNLSNIVCPVYLHYSESDPLADVIDVNKLFNELGGTPIRIRVPDKKFSHIDFVWGIDAKTLVYDNVIDVMKNFDKTGKETKDFR</sequence>
<accession>A0A821VJY9</accession>
<dbReference type="GO" id="GO:0016042">
    <property type="term" value="P:lipid catabolic process"/>
    <property type="evidence" value="ECO:0007669"/>
    <property type="project" value="UniProtKB-KW"/>
</dbReference>
<evidence type="ECO:0000256" key="2">
    <source>
        <dbReference type="ARBA" id="ARBA00022729"/>
    </source>
</evidence>
<evidence type="ECO:0000256" key="9">
    <source>
        <dbReference type="SAM" id="SignalP"/>
    </source>
</evidence>
<evidence type="ECO:0000256" key="6">
    <source>
        <dbReference type="ARBA" id="ARBA00023180"/>
    </source>
</evidence>
<dbReference type="GO" id="GO:0016788">
    <property type="term" value="F:hydrolase activity, acting on ester bonds"/>
    <property type="evidence" value="ECO:0007669"/>
    <property type="project" value="InterPro"/>
</dbReference>
<dbReference type="InterPro" id="IPR029058">
    <property type="entry name" value="AB_hydrolase_fold"/>
</dbReference>
<keyword evidence="5" id="KW-0443">Lipid metabolism</keyword>
<dbReference type="Gene3D" id="3.40.50.1820">
    <property type="entry name" value="alpha/beta hydrolase"/>
    <property type="match status" value="1"/>
</dbReference>
<evidence type="ECO:0000256" key="1">
    <source>
        <dbReference type="ARBA" id="ARBA00010701"/>
    </source>
</evidence>
<comment type="caution">
    <text evidence="11">The sequence shown here is derived from an EMBL/GenBank/DDBJ whole genome shotgun (WGS) entry which is preliminary data.</text>
</comment>
<evidence type="ECO:0000259" key="10">
    <source>
        <dbReference type="Pfam" id="PF04083"/>
    </source>
</evidence>
<dbReference type="FunFam" id="3.40.50.1820:FF:000021">
    <property type="entry name" value="Lipase"/>
    <property type="match status" value="1"/>
</dbReference>
<keyword evidence="3 7" id="KW-0378">Hydrolase</keyword>
<protein>
    <recommendedName>
        <fullName evidence="7">Lipase</fullName>
    </recommendedName>
</protein>
<dbReference type="AlphaFoldDB" id="A0A821VJY9"/>
<evidence type="ECO:0000256" key="4">
    <source>
        <dbReference type="ARBA" id="ARBA00022963"/>
    </source>
</evidence>
<dbReference type="PIRSF" id="PIRSF000862">
    <property type="entry name" value="Steryl_ester_lip"/>
    <property type="match status" value="1"/>
</dbReference>
<evidence type="ECO:0000256" key="8">
    <source>
        <dbReference type="PIRSR" id="PIRSR000862-1"/>
    </source>
</evidence>
<comment type="similarity">
    <text evidence="1 7">Belongs to the AB hydrolase superfamily. Lipase family.</text>
</comment>
<name>A0A821VJY9_9NEOP</name>
<dbReference type="PANTHER" id="PTHR11005">
    <property type="entry name" value="LYSOSOMAL ACID LIPASE-RELATED"/>
    <property type="match status" value="1"/>
</dbReference>
<gene>
    <name evidence="11" type="ORF">PMACD_LOCUS11902</name>
</gene>
<dbReference type="SUPFAM" id="SSF53474">
    <property type="entry name" value="alpha/beta-Hydrolases"/>
    <property type="match status" value="1"/>
</dbReference>
<organism evidence="11 12">
    <name type="scientific">Pieris macdunnoughi</name>
    <dbReference type="NCBI Taxonomy" id="345717"/>
    <lineage>
        <taxon>Eukaryota</taxon>
        <taxon>Metazoa</taxon>
        <taxon>Ecdysozoa</taxon>
        <taxon>Arthropoda</taxon>
        <taxon>Hexapoda</taxon>
        <taxon>Insecta</taxon>
        <taxon>Pterygota</taxon>
        <taxon>Neoptera</taxon>
        <taxon>Endopterygota</taxon>
        <taxon>Lepidoptera</taxon>
        <taxon>Glossata</taxon>
        <taxon>Ditrysia</taxon>
        <taxon>Papilionoidea</taxon>
        <taxon>Pieridae</taxon>
        <taxon>Pierinae</taxon>
        <taxon>Pieris</taxon>
    </lineage>
</organism>
<feature type="active site" description="Charge relay system" evidence="8">
    <location>
        <position position="364"/>
    </location>
</feature>
<feature type="active site" description="Charge relay system" evidence="8">
    <location>
        <position position="395"/>
    </location>
</feature>